<dbReference type="RefSeq" id="WP_179529917.1">
    <property type="nucleotide sequence ID" value="NZ_BAAAPP010000002.1"/>
</dbReference>
<dbReference type="Pfam" id="PF00460">
    <property type="entry name" value="Flg_bb_rod"/>
    <property type="match status" value="1"/>
</dbReference>
<dbReference type="NCBIfam" id="TIGR01396">
    <property type="entry name" value="FlgB"/>
    <property type="match status" value="1"/>
</dbReference>
<keyword evidence="4 6" id="KW-0975">Bacterial flagellum</keyword>
<reference evidence="8 9" key="1">
    <citation type="submission" date="2020-07" db="EMBL/GenBank/DDBJ databases">
        <title>Sequencing the genomes of 1000 actinobacteria strains.</title>
        <authorList>
            <person name="Klenk H.-P."/>
        </authorList>
    </citation>
    <scope>NUCLEOTIDE SEQUENCE [LARGE SCALE GENOMIC DNA]</scope>
    <source>
        <strain evidence="8 9">DSM 18248</strain>
    </source>
</reference>
<evidence type="ECO:0000256" key="1">
    <source>
        <dbReference type="ARBA" id="ARBA00004117"/>
    </source>
</evidence>
<keyword evidence="8" id="KW-0282">Flagellum</keyword>
<gene>
    <name evidence="8" type="ORF">BKA05_000374</name>
</gene>
<proteinExistence type="inferred from homology"/>
<comment type="subunit">
    <text evidence="6">The basal body constitutes a major portion of the flagellar organelle and consists of a number of rings mounted on a central rod.</text>
</comment>
<dbReference type="EMBL" id="JACBZI010000001">
    <property type="protein sequence ID" value="NYI08859.1"/>
    <property type="molecule type" value="Genomic_DNA"/>
</dbReference>
<accession>A0A7Z0C394</accession>
<dbReference type="GO" id="GO:0030694">
    <property type="term" value="C:bacterial-type flagellum basal body, rod"/>
    <property type="evidence" value="ECO:0007669"/>
    <property type="project" value="InterPro"/>
</dbReference>
<evidence type="ECO:0000256" key="4">
    <source>
        <dbReference type="ARBA" id="ARBA00023143"/>
    </source>
</evidence>
<keyword evidence="8" id="KW-0966">Cell projection</keyword>
<evidence type="ECO:0000256" key="2">
    <source>
        <dbReference type="ARBA" id="ARBA00009677"/>
    </source>
</evidence>
<organism evidence="8 9">
    <name type="scientific">Nocardioides marinus</name>
    <dbReference type="NCBI Taxonomy" id="374514"/>
    <lineage>
        <taxon>Bacteria</taxon>
        <taxon>Bacillati</taxon>
        <taxon>Actinomycetota</taxon>
        <taxon>Actinomycetes</taxon>
        <taxon>Propionibacteriales</taxon>
        <taxon>Nocardioidaceae</taxon>
        <taxon>Nocardioides</taxon>
    </lineage>
</organism>
<evidence type="ECO:0000313" key="9">
    <source>
        <dbReference type="Proteomes" id="UP000537326"/>
    </source>
</evidence>
<comment type="caution">
    <text evidence="8">The sequence shown here is derived from an EMBL/GenBank/DDBJ whole genome shotgun (WGS) entry which is preliminary data.</text>
</comment>
<dbReference type="InterPro" id="IPR019776">
    <property type="entry name" value="Flagellar_basal_body_rod_CS"/>
</dbReference>
<sequence length="130" mass="13545">MSVPSYAVSDSVSAVLGYALDGLSLRQNTIADNLANLDTPGFRATAVDFESVLRSAIGSNAPGGDGAMARQLGGATPLMEDANTPVGENGNNVDLRKESLAAMQSQFMYQMVARAVTDRFDLVKTVAGAM</sequence>
<dbReference type="AlphaFoldDB" id="A0A7Z0C394"/>
<dbReference type="InterPro" id="IPR001444">
    <property type="entry name" value="Flag_bb_rod_N"/>
</dbReference>
<comment type="function">
    <text evidence="5 6">Structural component of flagellum, the bacterial motility apparatus. Part of the rod structure of flagellar basal body.</text>
</comment>
<keyword evidence="9" id="KW-1185">Reference proteome</keyword>
<feature type="domain" description="Flagellar basal body rod protein N-terminal" evidence="7">
    <location>
        <begin position="19"/>
        <end position="43"/>
    </location>
</feature>
<dbReference type="Proteomes" id="UP000537326">
    <property type="component" value="Unassembled WGS sequence"/>
</dbReference>
<dbReference type="PROSITE" id="PS00588">
    <property type="entry name" value="FLAGELLA_BB_ROD"/>
    <property type="match status" value="1"/>
</dbReference>
<evidence type="ECO:0000256" key="3">
    <source>
        <dbReference type="ARBA" id="ARBA00014376"/>
    </source>
</evidence>
<comment type="similarity">
    <text evidence="2 6">Belongs to the flagella basal body rod proteins family.</text>
</comment>
<evidence type="ECO:0000259" key="7">
    <source>
        <dbReference type="Pfam" id="PF00460"/>
    </source>
</evidence>
<evidence type="ECO:0000256" key="6">
    <source>
        <dbReference type="PIRNR" id="PIRNR002889"/>
    </source>
</evidence>
<name>A0A7Z0C394_9ACTN</name>
<comment type="subcellular location">
    <subcellularLocation>
        <location evidence="1 6">Bacterial flagellum basal body</location>
    </subcellularLocation>
</comment>
<dbReference type="PIRSF" id="PIRSF002889">
    <property type="entry name" value="Rod_FlgB"/>
    <property type="match status" value="1"/>
</dbReference>
<protein>
    <recommendedName>
        <fullName evidence="3 6">Flagellar basal body rod protein FlgB</fullName>
    </recommendedName>
</protein>
<dbReference type="GO" id="GO:0071973">
    <property type="term" value="P:bacterial-type flagellum-dependent cell motility"/>
    <property type="evidence" value="ECO:0007669"/>
    <property type="project" value="InterPro"/>
</dbReference>
<keyword evidence="8" id="KW-0969">Cilium</keyword>
<evidence type="ECO:0000256" key="5">
    <source>
        <dbReference type="ARBA" id="ARBA00024934"/>
    </source>
</evidence>
<dbReference type="InterPro" id="IPR006300">
    <property type="entry name" value="FlgB"/>
</dbReference>
<evidence type="ECO:0000313" key="8">
    <source>
        <dbReference type="EMBL" id="NYI08859.1"/>
    </source>
</evidence>